<dbReference type="Pfam" id="PF20153">
    <property type="entry name" value="DUF6535"/>
    <property type="match status" value="1"/>
</dbReference>
<feature type="domain" description="DUF6535" evidence="2">
    <location>
        <begin position="19"/>
        <end position="166"/>
    </location>
</feature>
<reference evidence="3 4" key="1">
    <citation type="submission" date="2024-05" db="EMBL/GenBank/DDBJ databases">
        <title>A draft genome resource for the thread blight pathogen Marasmius tenuissimus strain MS-2.</title>
        <authorList>
            <person name="Yulfo-Soto G.E."/>
            <person name="Baruah I.K."/>
            <person name="Amoako-Attah I."/>
            <person name="Bukari Y."/>
            <person name="Meinhardt L.W."/>
            <person name="Bailey B.A."/>
            <person name="Cohen S.P."/>
        </authorList>
    </citation>
    <scope>NUCLEOTIDE SEQUENCE [LARGE SCALE GENOMIC DNA]</scope>
    <source>
        <strain evidence="3 4">MS-2</strain>
    </source>
</reference>
<evidence type="ECO:0000313" key="4">
    <source>
        <dbReference type="Proteomes" id="UP001437256"/>
    </source>
</evidence>
<feature type="transmembrane region" description="Helical" evidence="1">
    <location>
        <begin position="85"/>
        <end position="104"/>
    </location>
</feature>
<accession>A0ABR2ZB70</accession>
<keyword evidence="1" id="KW-0812">Transmembrane</keyword>
<proteinExistence type="predicted"/>
<evidence type="ECO:0000313" key="3">
    <source>
        <dbReference type="EMBL" id="KAL0058907.1"/>
    </source>
</evidence>
<evidence type="ECO:0000256" key="1">
    <source>
        <dbReference type="SAM" id="Phobius"/>
    </source>
</evidence>
<dbReference type="EMBL" id="JBBXMP010000264">
    <property type="protein sequence ID" value="KAL0058907.1"/>
    <property type="molecule type" value="Genomic_DNA"/>
</dbReference>
<feature type="transmembrane region" description="Helical" evidence="1">
    <location>
        <begin position="173"/>
        <end position="196"/>
    </location>
</feature>
<keyword evidence="4" id="KW-1185">Reference proteome</keyword>
<evidence type="ECO:0000259" key="2">
    <source>
        <dbReference type="Pfam" id="PF20153"/>
    </source>
</evidence>
<gene>
    <name evidence="3" type="ORF">AAF712_014389</name>
</gene>
<keyword evidence="1" id="KW-0472">Membrane</keyword>
<comment type="caution">
    <text evidence="3">The sequence shown here is derived from an EMBL/GenBank/DDBJ whole genome shotgun (WGS) entry which is preliminary data.</text>
</comment>
<feature type="transmembrane region" description="Helical" evidence="1">
    <location>
        <begin position="137"/>
        <end position="161"/>
    </location>
</feature>
<dbReference type="Proteomes" id="UP001437256">
    <property type="component" value="Unassembled WGS sequence"/>
</dbReference>
<organism evidence="3 4">
    <name type="scientific">Marasmius tenuissimus</name>
    <dbReference type="NCBI Taxonomy" id="585030"/>
    <lineage>
        <taxon>Eukaryota</taxon>
        <taxon>Fungi</taxon>
        <taxon>Dikarya</taxon>
        <taxon>Basidiomycota</taxon>
        <taxon>Agaricomycotina</taxon>
        <taxon>Agaricomycetes</taxon>
        <taxon>Agaricomycetidae</taxon>
        <taxon>Agaricales</taxon>
        <taxon>Marasmiineae</taxon>
        <taxon>Marasmiaceae</taxon>
        <taxon>Marasmius</taxon>
    </lineage>
</organism>
<protein>
    <recommendedName>
        <fullName evidence="2">DUF6535 domain-containing protein</fullName>
    </recommendedName>
</protein>
<name>A0ABR2ZB70_9AGAR</name>
<sequence length="592" mass="67004">MPPKGKKKQRDHEEDAFPAGLFSAVVTAFTVESFKSLSEDPSETTVTLLRQISQQIAASANGTGTTPEQPSSEFEPSASDIRINTFWIVSLILSLTCSLFGLLCKQWFRHHQRAIPTRSRREAFTLRWVRNESLKRWHVPSIVAMLPLLIELALLLFFAGLLELVWMRHVIPFAFGLVVVGVAAAVFGATSVLPALTVLRASWISKHGVSRQRNQPEDIIANLPPVDFPCPYKSPQAWFVLKAIQTVMRLPLLSKRRMALETEQWSFVDLLTLRKYDRYQIGNLNAPRVYKLLALRWMVRLYGDSPSVGDYLRNAFGEMRNSMVISSVFDDWKVLTWGGSTKEEDVLARLDGSLAEDDMEAKGELDGDGGNDAEQHAPPQKLTLQLLYYHLLWTSSHSSLTFEGKRKVTERLYDMDFPRKVGTPFLPPFPKVSQLWREPPKSKKRNTGLRFLEFYRRGWEIAKSLESGDRDTSSRRTLVEALADHLLDESPLALQTPSALAMSDVGLDFLSFINEGIISGRKDEDEEWQKTGVLSKWTEALQRVRAFRDLEEGYFRQIPLSVVPVAEDERVEDLFDDSTVENVGGSGAENKV</sequence>
<dbReference type="InterPro" id="IPR045338">
    <property type="entry name" value="DUF6535"/>
</dbReference>
<keyword evidence="1" id="KW-1133">Transmembrane helix</keyword>